<keyword evidence="4 10" id="KW-0328">Glycosyltransferase</keyword>
<keyword evidence="7 10" id="KW-0256">Endoplasmic reticulum</keyword>
<dbReference type="AlphaFoldDB" id="A0A1Y2ANW9"/>
<dbReference type="EC" id="2.4.1.-" evidence="10"/>
<dbReference type="PANTHER" id="PTHR22760">
    <property type="entry name" value="GLYCOSYLTRANSFERASE"/>
    <property type="match status" value="1"/>
</dbReference>
<evidence type="ECO:0000256" key="6">
    <source>
        <dbReference type="ARBA" id="ARBA00022692"/>
    </source>
</evidence>
<comment type="pathway">
    <text evidence="2">Protein modification; protein glycosylation.</text>
</comment>
<keyword evidence="5 12" id="KW-0808">Transferase</keyword>
<dbReference type="InParanoid" id="A0A1Y2ANW9"/>
<feature type="transmembrane region" description="Helical" evidence="10">
    <location>
        <begin position="188"/>
        <end position="214"/>
    </location>
</feature>
<evidence type="ECO:0000256" key="8">
    <source>
        <dbReference type="ARBA" id="ARBA00022989"/>
    </source>
</evidence>
<evidence type="ECO:0000256" key="2">
    <source>
        <dbReference type="ARBA" id="ARBA00004922"/>
    </source>
</evidence>
<evidence type="ECO:0000313" key="12">
    <source>
        <dbReference type="EMBL" id="ORY24212.1"/>
    </source>
</evidence>
<evidence type="ECO:0000313" key="13">
    <source>
        <dbReference type="Proteomes" id="UP000193986"/>
    </source>
</evidence>
<protein>
    <recommendedName>
        <fullName evidence="10">Mannosyltransferase</fullName>
        <ecNumber evidence="10">2.4.1.-</ecNumber>
    </recommendedName>
</protein>
<comment type="subcellular location">
    <subcellularLocation>
        <location evidence="1 10">Endoplasmic reticulum membrane</location>
        <topology evidence="1 10">Multi-pass membrane protein</topology>
    </subcellularLocation>
</comment>
<feature type="transmembrane region" description="Helical" evidence="10">
    <location>
        <begin position="411"/>
        <end position="430"/>
    </location>
</feature>
<sequence length="694" mass="78471">MALPGTETVRFRRPTAGPNAVAPKAEPAKDQFGSMAPQGWKRRHQGILQDKVGRQTRGPIVPSLSAAFRLLWLVRTAAAMYAIISDCDEVFNFYEPLHYFQHNSGFQTWELSPQFAVRSWAYVLLHWPFAHLGPLILRLGKRQQFFALRICLAAVSSFCEAKFFRAVVEVVHERVGRYMLFAMAFSAGMWGSSVAFLPSTFTMYMSLLAASWWFHPATSTAQGQTRAFRATFAIALGAIVGWPFSAALGIPFVIEQLFLTGGEIAVGPDRQALRTKRWATLTRAVALSACIAIPVYLIDSWAYGRSTLPTLNILLYNVFTSSGGPELYGTSPWWYYLANLSLNFNYLVPFALLSLPGLGVTYRYDRRRLGKTQQAPKPGETSPYTLLVLRLMPFYIWLAVLTAQPHKEERFFYPAYPFLCFNAAVGVYLVKSWMESAYIAITNSPYKASKTTVFSNFSLFAILIPCLISMSRIVALHKFYHAPFDIIHYFEYNTVPDILGSLGYSPQPAVKNYVPSSEGESAPLVWDYSPIKTLEKPVRLCYGTEWHRYPSSYLVVEGVDVQWIKTEFDGMMPRRWEASEAQSGSWPRSETRIVRPGRFNGDNKASAEPGTYVEPQTCDYLVALHLLSSPPNPLEPDWASKPEWEREYCQPFLDAAGSAWWSRLIWLPGGFLEEGRSWGEYCLLKRAEGYKEKA</sequence>
<dbReference type="OrthoDB" id="497541at2759"/>
<dbReference type="STRING" id="71784.A0A1Y2ANW9"/>
<evidence type="ECO:0000256" key="1">
    <source>
        <dbReference type="ARBA" id="ARBA00004477"/>
    </source>
</evidence>
<evidence type="ECO:0000256" key="4">
    <source>
        <dbReference type="ARBA" id="ARBA00022676"/>
    </source>
</evidence>
<organism evidence="12 13">
    <name type="scientific">Naematelia encephala</name>
    <dbReference type="NCBI Taxonomy" id="71784"/>
    <lineage>
        <taxon>Eukaryota</taxon>
        <taxon>Fungi</taxon>
        <taxon>Dikarya</taxon>
        <taxon>Basidiomycota</taxon>
        <taxon>Agaricomycotina</taxon>
        <taxon>Tremellomycetes</taxon>
        <taxon>Tremellales</taxon>
        <taxon>Naemateliaceae</taxon>
        <taxon>Naematelia</taxon>
    </lineage>
</organism>
<name>A0A1Y2ANW9_9TREE</name>
<feature type="transmembrane region" description="Helical" evidence="10">
    <location>
        <begin position="451"/>
        <end position="470"/>
    </location>
</feature>
<dbReference type="GO" id="GO:0005789">
    <property type="term" value="C:endoplasmic reticulum membrane"/>
    <property type="evidence" value="ECO:0007669"/>
    <property type="project" value="UniProtKB-SubCell"/>
</dbReference>
<reference evidence="12 13" key="1">
    <citation type="submission" date="2016-07" db="EMBL/GenBank/DDBJ databases">
        <title>Pervasive Adenine N6-methylation of Active Genes in Fungi.</title>
        <authorList>
            <consortium name="DOE Joint Genome Institute"/>
            <person name="Mondo S.J."/>
            <person name="Dannebaum R.O."/>
            <person name="Kuo R.C."/>
            <person name="Labutti K."/>
            <person name="Haridas S."/>
            <person name="Kuo A."/>
            <person name="Salamov A."/>
            <person name="Ahrendt S.R."/>
            <person name="Lipzen A."/>
            <person name="Sullivan W."/>
            <person name="Andreopoulos W.B."/>
            <person name="Clum A."/>
            <person name="Lindquist E."/>
            <person name="Daum C."/>
            <person name="Ramamoorthy G.K."/>
            <person name="Gryganskyi A."/>
            <person name="Culley D."/>
            <person name="Magnuson J.K."/>
            <person name="James T.Y."/>
            <person name="O'Malley M.A."/>
            <person name="Stajich J.E."/>
            <person name="Spatafora J.W."/>
            <person name="Visel A."/>
            <person name="Grigoriev I.V."/>
        </authorList>
    </citation>
    <scope>NUCLEOTIDE SEQUENCE [LARGE SCALE GENOMIC DNA]</scope>
    <source>
        <strain evidence="12 13">68-887.2</strain>
    </source>
</reference>
<keyword evidence="8 10" id="KW-1133">Transmembrane helix</keyword>
<evidence type="ECO:0000256" key="9">
    <source>
        <dbReference type="ARBA" id="ARBA00023136"/>
    </source>
</evidence>
<comment type="similarity">
    <text evidence="3 10">Belongs to the glycosyltransferase 22 family.</text>
</comment>
<evidence type="ECO:0000256" key="3">
    <source>
        <dbReference type="ARBA" id="ARBA00007063"/>
    </source>
</evidence>
<dbReference type="GO" id="GO:0000026">
    <property type="term" value="F:alpha-1,2-mannosyltransferase activity"/>
    <property type="evidence" value="ECO:0007669"/>
    <property type="project" value="TreeGrafter"/>
</dbReference>
<dbReference type="EMBL" id="MCFC01000070">
    <property type="protein sequence ID" value="ORY24212.1"/>
    <property type="molecule type" value="Genomic_DNA"/>
</dbReference>
<dbReference type="InterPro" id="IPR005599">
    <property type="entry name" value="GPI_mannosylTrfase"/>
</dbReference>
<dbReference type="FunCoup" id="A0A1Y2ANW9">
    <property type="interactions" value="538"/>
</dbReference>
<keyword evidence="9 10" id="KW-0472">Membrane</keyword>
<proteinExistence type="inferred from homology"/>
<feature type="region of interest" description="Disordered" evidence="11">
    <location>
        <begin position="1"/>
        <end position="37"/>
    </location>
</feature>
<evidence type="ECO:0000256" key="10">
    <source>
        <dbReference type="RuleBase" id="RU363075"/>
    </source>
</evidence>
<comment type="caution">
    <text evidence="12">The sequence shown here is derived from an EMBL/GenBank/DDBJ whole genome shotgun (WGS) entry which is preliminary data.</text>
</comment>
<dbReference type="Proteomes" id="UP000193986">
    <property type="component" value="Unassembled WGS sequence"/>
</dbReference>
<gene>
    <name evidence="12" type="ORF">BCR39DRAFT_547544</name>
</gene>
<evidence type="ECO:0000256" key="11">
    <source>
        <dbReference type="SAM" id="MobiDB-lite"/>
    </source>
</evidence>
<feature type="transmembrane region" description="Helical" evidence="10">
    <location>
        <begin position="384"/>
        <end position="405"/>
    </location>
</feature>
<evidence type="ECO:0000256" key="5">
    <source>
        <dbReference type="ARBA" id="ARBA00022679"/>
    </source>
</evidence>
<dbReference type="PANTHER" id="PTHR22760:SF2">
    <property type="entry name" value="ALPHA-1,2-MANNOSYLTRANSFERASE ALG9"/>
    <property type="match status" value="1"/>
</dbReference>
<dbReference type="UniPathway" id="UPA00378"/>
<keyword evidence="6 10" id="KW-0812">Transmembrane</keyword>
<keyword evidence="13" id="KW-1185">Reference proteome</keyword>
<evidence type="ECO:0000256" key="7">
    <source>
        <dbReference type="ARBA" id="ARBA00022824"/>
    </source>
</evidence>
<feature type="transmembrane region" description="Helical" evidence="10">
    <location>
        <begin position="344"/>
        <end position="364"/>
    </location>
</feature>
<dbReference type="GO" id="GO:0006487">
    <property type="term" value="P:protein N-linked glycosylation"/>
    <property type="evidence" value="ECO:0007669"/>
    <property type="project" value="TreeGrafter"/>
</dbReference>
<accession>A0A1Y2ANW9</accession>
<feature type="transmembrane region" description="Helical" evidence="10">
    <location>
        <begin position="278"/>
        <end position="298"/>
    </location>
</feature>
<dbReference type="Pfam" id="PF03901">
    <property type="entry name" value="Glyco_transf_22"/>
    <property type="match status" value="1"/>
</dbReference>